<dbReference type="RefSeq" id="WP_087678832.1">
    <property type="nucleotide sequence ID" value="NZ_FUWV01000008.1"/>
</dbReference>
<keyword evidence="5" id="KW-1185">Reference proteome</keyword>
<dbReference type="InterPro" id="IPR003797">
    <property type="entry name" value="DegV"/>
</dbReference>
<evidence type="ECO:0000256" key="2">
    <source>
        <dbReference type="ARBA" id="ARBA00023121"/>
    </source>
</evidence>
<evidence type="ECO:0000313" key="5">
    <source>
        <dbReference type="Proteomes" id="UP000196365"/>
    </source>
</evidence>
<evidence type="ECO:0000313" key="4">
    <source>
        <dbReference type="EMBL" id="SJZ69154.1"/>
    </source>
</evidence>
<comment type="function">
    <text evidence="1">May bind long-chain fatty acids, such as palmitate, and may play a role in lipid transport or fatty acid metabolism.</text>
</comment>
<dbReference type="PROSITE" id="PS51482">
    <property type="entry name" value="DEGV"/>
    <property type="match status" value="1"/>
</dbReference>
<feature type="transmembrane region" description="Helical" evidence="3">
    <location>
        <begin position="258"/>
        <end position="281"/>
    </location>
</feature>
<name>A0A1T4MQT3_9FIRM</name>
<protein>
    <submittedName>
        <fullName evidence="4">EDD domain protein, DegV family</fullName>
    </submittedName>
</protein>
<gene>
    <name evidence="4" type="ORF">SAMN02745973_01398</name>
</gene>
<accession>A0A1T4MQT3</accession>
<dbReference type="NCBIfam" id="TIGR00762">
    <property type="entry name" value="DegV"/>
    <property type="match status" value="1"/>
</dbReference>
<reference evidence="4 5" key="1">
    <citation type="submission" date="2017-02" db="EMBL/GenBank/DDBJ databases">
        <authorList>
            <person name="Peterson S.W."/>
        </authorList>
    </citation>
    <scope>NUCLEOTIDE SEQUENCE [LARGE SCALE GENOMIC DNA]</scope>
    <source>
        <strain evidence="4 5">DSM 15102</strain>
    </source>
</reference>
<organism evidence="4 5">
    <name type="scientific">Garciella nitratireducens DSM 15102</name>
    <dbReference type="NCBI Taxonomy" id="1121911"/>
    <lineage>
        <taxon>Bacteria</taxon>
        <taxon>Bacillati</taxon>
        <taxon>Bacillota</taxon>
        <taxon>Clostridia</taxon>
        <taxon>Eubacteriales</taxon>
        <taxon>Eubacteriaceae</taxon>
        <taxon>Garciella</taxon>
    </lineage>
</organism>
<evidence type="ECO:0000256" key="1">
    <source>
        <dbReference type="ARBA" id="ARBA00003238"/>
    </source>
</evidence>
<dbReference type="OrthoDB" id="9781230at2"/>
<evidence type="ECO:0000256" key="3">
    <source>
        <dbReference type="SAM" id="Phobius"/>
    </source>
</evidence>
<dbReference type="Proteomes" id="UP000196365">
    <property type="component" value="Unassembled WGS sequence"/>
</dbReference>
<sequence length="291" mass="32700">MNIKIIVDSGADLPLEIAQKYNIDILPLSVNLEGKEYLDGVSILSKDLYENMRKGSVYKTAQIPFQTFKESFIKYARLGQQCIYIAFSSGLSGTYHTAIMAKNEILEEYPDFDLDIIDTKAASFGCGLIAYYAAQMIEKGKNKEEVVEAIHFYANHMQHIFTVDSLEYLFRGGRVSRTSAVVGGLLNIKPILHVEDGKLVPLEKMRGRKKLLSRMLDLMEERGVDLSNQIIGISHGDNLEMAESFKKEIQKRFHCKEIIITMIGAAIGAHAGPGTIALFFLDEKIPKNYKH</sequence>
<dbReference type="GO" id="GO:0008289">
    <property type="term" value="F:lipid binding"/>
    <property type="evidence" value="ECO:0007669"/>
    <property type="project" value="UniProtKB-KW"/>
</dbReference>
<keyword evidence="2" id="KW-0446">Lipid-binding</keyword>
<dbReference type="Pfam" id="PF02645">
    <property type="entry name" value="DegV"/>
    <property type="match status" value="1"/>
</dbReference>
<keyword evidence="3" id="KW-0472">Membrane</keyword>
<dbReference type="Gene3D" id="3.30.1180.10">
    <property type="match status" value="1"/>
</dbReference>
<dbReference type="PANTHER" id="PTHR33434">
    <property type="entry name" value="DEGV DOMAIN-CONTAINING PROTEIN DR_1986-RELATED"/>
    <property type="match status" value="1"/>
</dbReference>
<dbReference type="InterPro" id="IPR050270">
    <property type="entry name" value="DegV_domain_contain"/>
</dbReference>
<keyword evidence="3" id="KW-0812">Transmembrane</keyword>
<dbReference type="Gene3D" id="3.40.50.10170">
    <property type="match status" value="1"/>
</dbReference>
<proteinExistence type="predicted"/>
<dbReference type="InterPro" id="IPR043168">
    <property type="entry name" value="DegV_C"/>
</dbReference>
<keyword evidence="3" id="KW-1133">Transmembrane helix</keyword>
<dbReference type="AlphaFoldDB" id="A0A1T4MQT3"/>
<dbReference type="EMBL" id="FUWV01000008">
    <property type="protein sequence ID" value="SJZ69154.1"/>
    <property type="molecule type" value="Genomic_DNA"/>
</dbReference>
<dbReference type="PANTHER" id="PTHR33434:SF3">
    <property type="entry name" value="DEGV DOMAIN-CONTAINING PROTEIN YITS"/>
    <property type="match status" value="1"/>
</dbReference>
<dbReference type="SUPFAM" id="SSF82549">
    <property type="entry name" value="DAK1/DegV-like"/>
    <property type="match status" value="1"/>
</dbReference>